<evidence type="ECO:0000313" key="3">
    <source>
        <dbReference type="Proteomes" id="UP000181870"/>
    </source>
</evidence>
<evidence type="ECO:0000313" key="4">
    <source>
        <dbReference type="Proteomes" id="UP000183670"/>
    </source>
</evidence>
<protein>
    <recommendedName>
        <fullName evidence="5">BACON domain-containing protein</fullName>
    </recommendedName>
</protein>
<organism evidence="1 4">
    <name type="scientific">Bacteroides ovatus</name>
    <dbReference type="NCBI Taxonomy" id="28116"/>
    <lineage>
        <taxon>Bacteria</taxon>
        <taxon>Pseudomonadati</taxon>
        <taxon>Bacteroidota</taxon>
        <taxon>Bacteroidia</taxon>
        <taxon>Bacteroidales</taxon>
        <taxon>Bacteroidaceae</taxon>
        <taxon>Bacteroides</taxon>
    </lineage>
</organism>
<sequence length="121" mass="13699">MEKEIHIRQKKAVPATGSMLQFMPTENSNSEVYEINYFCLTGEVDESAKNWIRLYSSVMPEEHTGEERIIVEDGKIYIKVLPNIEADSRNGIVHLTTMVSSVKTGISNVQRIKIDVTQLGQ</sequence>
<dbReference type="EMBL" id="FNDO01000009">
    <property type="protein sequence ID" value="SDH62014.1"/>
    <property type="molecule type" value="Genomic_DNA"/>
</dbReference>
<proteinExistence type="predicted"/>
<reference evidence="3" key="1">
    <citation type="submission" date="2016-10" db="EMBL/GenBank/DDBJ databases">
        <authorList>
            <person name="Varghese N."/>
            <person name="Submissions S."/>
        </authorList>
    </citation>
    <scope>NUCLEOTIDE SEQUENCE [LARGE SCALE GENOMIC DNA]</scope>
    <source>
        <strain evidence="3">NLAE-zl-C57</strain>
    </source>
</reference>
<gene>
    <name evidence="1" type="ORF">SAMN05192581_1008107</name>
    <name evidence="2" type="ORF">SAMN05192582_100921</name>
</gene>
<evidence type="ECO:0008006" key="5">
    <source>
        <dbReference type="Google" id="ProtNLM"/>
    </source>
</evidence>
<dbReference type="Proteomes" id="UP000181870">
    <property type="component" value="Unassembled WGS sequence"/>
</dbReference>
<name>A0A1G6G383_BACOV</name>
<dbReference type="RefSeq" id="WP_074557281.1">
    <property type="nucleotide sequence ID" value="NZ_FMYE01000008.1"/>
</dbReference>
<accession>A0A1G6G383</accession>
<evidence type="ECO:0000313" key="1">
    <source>
        <dbReference type="EMBL" id="SDB76422.1"/>
    </source>
</evidence>
<dbReference type="Proteomes" id="UP000183670">
    <property type="component" value="Unassembled WGS sequence"/>
</dbReference>
<reference evidence="1 4" key="2">
    <citation type="submission" date="2016-10" db="EMBL/GenBank/DDBJ databases">
        <authorList>
            <person name="de Groot N.N."/>
        </authorList>
    </citation>
    <scope>NUCLEOTIDE SEQUENCE [LARGE SCALE GENOMIC DNA]</scope>
    <source>
        <strain evidence="1 4">NLAE-zl-C500</strain>
        <strain evidence="2">NLAE-zl-C57</strain>
    </source>
</reference>
<dbReference type="EMBL" id="FMYE01000008">
    <property type="protein sequence ID" value="SDB76422.1"/>
    <property type="molecule type" value="Genomic_DNA"/>
</dbReference>
<evidence type="ECO:0000313" key="2">
    <source>
        <dbReference type="EMBL" id="SDH62014.1"/>
    </source>
</evidence>
<dbReference type="AlphaFoldDB" id="A0A1G6G383"/>